<dbReference type="RefSeq" id="XP_014241877.1">
    <property type="nucleotide sequence ID" value="XM_014386391.2"/>
</dbReference>
<feature type="compositionally biased region" description="Polar residues" evidence="5">
    <location>
        <begin position="113"/>
        <end position="123"/>
    </location>
</feature>
<dbReference type="PROSITE" id="PS00028">
    <property type="entry name" value="ZINC_FINGER_C2H2_1"/>
    <property type="match status" value="1"/>
</dbReference>
<dbReference type="SUPFAM" id="SSF57667">
    <property type="entry name" value="beta-beta-alpha zinc fingers"/>
    <property type="match status" value="1"/>
</dbReference>
<organism evidence="7 8">
    <name type="scientific">Cimex lectularius</name>
    <name type="common">Bed bug</name>
    <name type="synonym">Acanthia lectularia</name>
    <dbReference type="NCBI Taxonomy" id="79782"/>
    <lineage>
        <taxon>Eukaryota</taxon>
        <taxon>Metazoa</taxon>
        <taxon>Ecdysozoa</taxon>
        <taxon>Arthropoda</taxon>
        <taxon>Hexapoda</taxon>
        <taxon>Insecta</taxon>
        <taxon>Pterygota</taxon>
        <taxon>Neoptera</taxon>
        <taxon>Paraneoptera</taxon>
        <taxon>Hemiptera</taxon>
        <taxon>Heteroptera</taxon>
        <taxon>Panheteroptera</taxon>
        <taxon>Cimicomorpha</taxon>
        <taxon>Cimicidae</taxon>
        <taxon>Cimex</taxon>
    </lineage>
</organism>
<reference evidence="7" key="1">
    <citation type="submission" date="2022-01" db="UniProtKB">
        <authorList>
            <consortium name="EnsemblMetazoa"/>
        </authorList>
    </citation>
    <scope>IDENTIFICATION</scope>
</reference>
<evidence type="ECO:0000313" key="8">
    <source>
        <dbReference type="Proteomes" id="UP000494040"/>
    </source>
</evidence>
<keyword evidence="2" id="KW-0677">Repeat</keyword>
<protein>
    <recommendedName>
        <fullName evidence="6">C2H2-type domain-containing protein</fullName>
    </recommendedName>
</protein>
<dbReference type="SMART" id="SM00355">
    <property type="entry name" value="ZnF_C2H2"/>
    <property type="match status" value="4"/>
</dbReference>
<proteinExistence type="predicted"/>
<keyword evidence="1" id="KW-0479">Metal-binding</keyword>
<evidence type="ECO:0000259" key="6">
    <source>
        <dbReference type="PROSITE" id="PS00028"/>
    </source>
</evidence>
<dbReference type="InterPro" id="IPR050688">
    <property type="entry name" value="Zinc_finger/UBP_domain"/>
</dbReference>
<evidence type="ECO:0000256" key="4">
    <source>
        <dbReference type="ARBA" id="ARBA00022833"/>
    </source>
</evidence>
<dbReference type="GO" id="GO:0005634">
    <property type="term" value="C:nucleus"/>
    <property type="evidence" value="ECO:0007669"/>
    <property type="project" value="TreeGrafter"/>
</dbReference>
<dbReference type="RefSeq" id="XP_014241878.1">
    <property type="nucleotide sequence ID" value="XM_014386392.2"/>
</dbReference>
<dbReference type="Gene3D" id="3.30.160.60">
    <property type="entry name" value="Classic Zinc Finger"/>
    <property type="match status" value="1"/>
</dbReference>
<dbReference type="AlphaFoldDB" id="A0A8I6RB43"/>
<sequence length="380" mass="44084">MSTKKMDWPRLCMICSTYVKGSELRDHMKSHAGKINHQCPYCFEYIKSNDMPNHMKSHTGDKPYYCTECKFRCKSKTMIKFHKKREHNWEENNGAVVSRDPDKESTDEENEEYPTSTSSNTAPSEEDSLEIKQEREIYPDSNEDSESSSEIPQNAVKSFYCQLCFTTVASSDIESHKCINSFKRSDYHFLLKDRHFELSSTPSSSDIQTHELGFQTINELEQAQPFQIDAMPTNYSLTANYPSLKNPDTLVCGICSLNVNINEISKHMEMHNHYKNENDYLDDGRHKRARRESPNFKISSFIDITSTANMKQLPQEESTKSKGFQLLNYQGERRQNTYAINDATAYCRVCCSYILLKDIHSHNKLHDTSRLIYTENNYSS</sequence>
<evidence type="ECO:0000256" key="3">
    <source>
        <dbReference type="ARBA" id="ARBA00022771"/>
    </source>
</evidence>
<keyword evidence="4" id="KW-0862">Zinc</keyword>
<keyword evidence="3" id="KW-0863">Zinc-finger</keyword>
<dbReference type="EnsemblMetazoa" id="XM_014386391.2">
    <property type="protein sequence ID" value="XP_014241877.1"/>
    <property type="gene ID" value="LOC106662348"/>
</dbReference>
<name>A0A8I6RB43_CIMLE</name>
<dbReference type="OrthoDB" id="6436001at2759"/>
<feature type="region of interest" description="Disordered" evidence="5">
    <location>
        <begin position="92"/>
        <end position="130"/>
    </location>
</feature>
<dbReference type="InterPro" id="IPR036236">
    <property type="entry name" value="Znf_C2H2_sf"/>
</dbReference>
<dbReference type="GeneID" id="106662348"/>
<evidence type="ECO:0000313" key="7">
    <source>
        <dbReference type="EnsemblMetazoa" id="XP_014241877.1"/>
    </source>
</evidence>
<evidence type="ECO:0000256" key="2">
    <source>
        <dbReference type="ARBA" id="ARBA00022737"/>
    </source>
</evidence>
<dbReference type="Proteomes" id="UP000494040">
    <property type="component" value="Unassembled WGS sequence"/>
</dbReference>
<dbReference type="GO" id="GO:0008270">
    <property type="term" value="F:zinc ion binding"/>
    <property type="evidence" value="ECO:0007669"/>
    <property type="project" value="UniProtKB-KW"/>
</dbReference>
<keyword evidence="8" id="KW-1185">Reference proteome</keyword>
<dbReference type="PANTHER" id="PTHR24403">
    <property type="entry name" value="ZINC FINGER PROTEIN"/>
    <property type="match status" value="1"/>
</dbReference>
<dbReference type="InterPro" id="IPR013087">
    <property type="entry name" value="Znf_C2H2_type"/>
</dbReference>
<accession>A0A8I6RB43</accession>
<evidence type="ECO:0000256" key="1">
    <source>
        <dbReference type="ARBA" id="ARBA00022723"/>
    </source>
</evidence>
<evidence type="ECO:0000256" key="5">
    <source>
        <dbReference type="SAM" id="MobiDB-lite"/>
    </source>
</evidence>
<feature type="domain" description="C2H2-type" evidence="6">
    <location>
        <begin position="66"/>
        <end position="87"/>
    </location>
</feature>
<dbReference type="PANTHER" id="PTHR24403:SF67">
    <property type="entry name" value="FI01116P-RELATED"/>
    <property type="match status" value="1"/>
</dbReference>
<dbReference type="KEGG" id="clec:106662348"/>
<dbReference type="EnsemblMetazoa" id="XM_014386392.2">
    <property type="protein sequence ID" value="XP_014241878.1"/>
    <property type="gene ID" value="LOC106662348"/>
</dbReference>
<dbReference type="GO" id="GO:0045944">
    <property type="term" value="P:positive regulation of transcription by RNA polymerase II"/>
    <property type="evidence" value="ECO:0007669"/>
    <property type="project" value="TreeGrafter"/>
</dbReference>